<evidence type="ECO:0000256" key="4">
    <source>
        <dbReference type="ARBA" id="ARBA00022989"/>
    </source>
</evidence>
<evidence type="ECO:0000256" key="2">
    <source>
        <dbReference type="ARBA" id="ARBA00022692"/>
    </source>
</evidence>
<dbReference type="GeneID" id="34619822"/>
<evidence type="ECO:0000256" key="1">
    <source>
        <dbReference type="ARBA" id="ARBA00004434"/>
    </source>
</evidence>
<comment type="subcellular location">
    <subcellularLocation>
        <location evidence="1">Mitochondrion inner membrane</location>
        <topology evidence="1">Single-pass membrane protein</topology>
    </subcellularLocation>
</comment>
<evidence type="ECO:0000256" key="3">
    <source>
        <dbReference type="ARBA" id="ARBA00022792"/>
    </source>
</evidence>
<dbReference type="AlphaFoldDB" id="A0A1D3D5H5"/>
<dbReference type="EMBL" id="JROU02000649">
    <property type="protein sequence ID" value="OEH78701.1"/>
    <property type="molecule type" value="Genomic_DNA"/>
</dbReference>
<proteinExistence type="inferred from homology"/>
<keyword evidence="5" id="KW-0496">Mitochondrion</keyword>
<dbReference type="InterPro" id="IPR001623">
    <property type="entry name" value="DnaJ_domain"/>
</dbReference>
<comment type="similarity">
    <text evidence="7">Belongs to the TIM14 family.</text>
</comment>
<evidence type="ECO:0000256" key="5">
    <source>
        <dbReference type="ARBA" id="ARBA00023128"/>
    </source>
</evidence>
<dbReference type="Gene3D" id="1.10.287.110">
    <property type="entry name" value="DnaJ domain"/>
    <property type="match status" value="1"/>
</dbReference>
<reference evidence="8 9" key="1">
    <citation type="journal article" date="2016" name="BMC Genomics">
        <title>Comparative genomics reveals Cyclospora cayetanensis possesses coccidia-like metabolism and invasion components but unique surface antigens.</title>
        <authorList>
            <person name="Liu S."/>
            <person name="Wang L."/>
            <person name="Zheng H."/>
            <person name="Xu Z."/>
            <person name="Roellig D.M."/>
            <person name="Li N."/>
            <person name="Frace M.A."/>
            <person name="Tang K."/>
            <person name="Arrowood M.J."/>
            <person name="Moss D.M."/>
            <person name="Zhang L."/>
            <person name="Feng Y."/>
            <person name="Xiao L."/>
        </authorList>
    </citation>
    <scope>NUCLEOTIDE SEQUENCE [LARGE SCALE GENOMIC DNA]</scope>
    <source>
        <strain evidence="8 9">CHN_HEN01</strain>
    </source>
</reference>
<dbReference type="VEuPathDB" id="ToxoDB:LOC34619822"/>
<evidence type="ECO:0000313" key="8">
    <source>
        <dbReference type="EMBL" id="OEH78701.1"/>
    </source>
</evidence>
<dbReference type="FunFam" id="1.10.287.110:FF:000001">
    <property type="entry name" value="Import inner membrane translocase subunit tim14"/>
    <property type="match status" value="1"/>
</dbReference>
<dbReference type="PANTHER" id="PTHR12763">
    <property type="match status" value="1"/>
</dbReference>
<keyword evidence="6" id="KW-0472">Membrane</keyword>
<sequence>MVWPLVFLAAGGAAYAVRGAFRLASRTRLGASGSSHGASQGVPLGTPAWLEGVLKKAGDLRHQVEHLTRDMKGFETPMTRSEAYQILKLGPAASKEKILQTHKQLMLRNHPDNGGSTYVAAKVNEAKDKLLRG</sequence>
<name>A0A1D3D5H5_9EIME</name>
<keyword evidence="9" id="KW-1185">Reference proteome</keyword>
<gene>
    <name evidence="8" type="ORF">cyc_03067</name>
</gene>
<protein>
    <submittedName>
        <fullName evidence="8">Uncharacterized protein</fullName>
    </submittedName>
</protein>
<dbReference type="GO" id="GO:0030150">
    <property type="term" value="P:protein import into mitochondrial matrix"/>
    <property type="evidence" value="ECO:0007669"/>
    <property type="project" value="TreeGrafter"/>
</dbReference>
<accession>A0A1D3D5H5</accession>
<dbReference type="SUPFAM" id="SSF46565">
    <property type="entry name" value="Chaperone J-domain"/>
    <property type="match status" value="1"/>
</dbReference>
<dbReference type="Proteomes" id="UP000095192">
    <property type="component" value="Unassembled WGS sequence"/>
</dbReference>
<evidence type="ECO:0000313" key="9">
    <source>
        <dbReference type="Proteomes" id="UP000095192"/>
    </source>
</evidence>
<dbReference type="OrthoDB" id="240298at2759"/>
<dbReference type="InterPro" id="IPR036869">
    <property type="entry name" value="J_dom_sf"/>
</dbReference>
<dbReference type="PANTHER" id="PTHR12763:SF28">
    <property type="entry name" value="GEO10507P1-RELATED"/>
    <property type="match status" value="1"/>
</dbReference>
<dbReference type="GO" id="GO:0001405">
    <property type="term" value="C:PAM complex, Tim23 associated import motor"/>
    <property type="evidence" value="ECO:0007669"/>
    <property type="project" value="TreeGrafter"/>
</dbReference>
<evidence type="ECO:0000256" key="6">
    <source>
        <dbReference type="ARBA" id="ARBA00023136"/>
    </source>
</evidence>
<dbReference type="VEuPathDB" id="ToxoDB:cyc_03067"/>
<keyword evidence="2" id="KW-0812">Transmembrane</keyword>
<dbReference type="CDD" id="cd06257">
    <property type="entry name" value="DnaJ"/>
    <property type="match status" value="1"/>
</dbReference>
<comment type="caution">
    <text evidence="8">The sequence shown here is derived from an EMBL/GenBank/DDBJ whole genome shotgun (WGS) entry which is preliminary data.</text>
</comment>
<keyword evidence="3" id="KW-0999">Mitochondrion inner membrane</keyword>
<organism evidence="8 9">
    <name type="scientific">Cyclospora cayetanensis</name>
    <dbReference type="NCBI Taxonomy" id="88456"/>
    <lineage>
        <taxon>Eukaryota</taxon>
        <taxon>Sar</taxon>
        <taxon>Alveolata</taxon>
        <taxon>Apicomplexa</taxon>
        <taxon>Conoidasida</taxon>
        <taxon>Coccidia</taxon>
        <taxon>Eucoccidiorida</taxon>
        <taxon>Eimeriorina</taxon>
        <taxon>Eimeriidae</taxon>
        <taxon>Cyclospora</taxon>
    </lineage>
</organism>
<dbReference type="GO" id="GO:0001671">
    <property type="term" value="F:ATPase activator activity"/>
    <property type="evidence" value="ECO:0007669"/>
    <property type="project" value="TreeGrafter"/>
</dbReference>
<keyword evidence="4" id="KW-1133">Transmembrane helix</keyword>
<evidence type="ECO:0000256" key="7">
    <source>
        <dbReference type="ARBA" id="ARBA00038105"/>
    </source>
</evidence>